<dbReference type="InterPro" id="IPR036465">
    <property type="entry name" value="vWFA_dom_sf"/>
</dbReference>
<dbReference type="PANTHER" id="PTHR22550">
    <property type="entry name" value="SPORE GERMINATION PROTEIN"/>
    <property type="match status" value="1"/>
</dbReference>
<organism evidence="7 8">
    <name type="scientific">Microlunatus antarcticus</name>
    <dbReference type="NCBI Taxonomy" id="53388"/>
    <lineage>
        <taxon>Bacteria</taxon>
        <taxon>Bacillati</taxon>
        <taxon>Actinomycetota</taxon>
        <taxon>Actinomycetes</taxon>
        <taxon>Propionibacteriales</taxon>
        <taxon>Propionibacteriaceae</taxon>
        <taxon>Microlunatus</taxon>
    </lineage>
</organism>
<evidence type="ECO:0000313" key="7">
    <source>
        <dbReference type="EMBL" id="MBB3328777.1"/>
    </source>
</evidence>
<evidence type="ECO:0000313" key="8">
    <source>
        <dbReference type="Proteomes" id="UP000565572"/>
    </source>
</evidence>
<dbReference type="InterPro" id="IPR024163">
    <property type="entry name" value="Aerotolerance_reg_N"/>
</dbReference>
<sequence>MTFTWPWALLSLLAIPAVLALTWLLRRRRRRAAVRVTSIALVRAALPKKTRWVRLLPSLLLLLGFAALGVGSARPQASVPVASDSTTIMLAMDVSGSMCSTDVEPNRITVAQQAAIRFIENEGGKTRIGLVAFAGVAGLQVPPTTDTDALVAAVNGLSTARGTAIGSAIMTSIDGIAAVDPTVAPSGVDAEAAQRSGVAPDVIVVLTDGANTQGVEPATAAETAAVRGLRVFTIGFGTTTPTRMACTGQQAGGWAGGGGGFGGGGRGFGGGRSPLVIDEEALEGVAKTTGGEYYRALDADQLTLALADLPSQVTVARKEVDVASWFAGGGGLLVVLAVGLSLWWNRVRAPGVPVVPGGSVGSR</sequence>
<name>A0A7W5P8R5_9ACTN</name>
<accession>A0A7W5P8R5</accession>
<keyword evidence="8" id="KW-1185">Reference proteome</keyword>
<keyword evidence="2 5" id="KW-0812">Transmembrane</keyword>
<evidence type="ECO:0000256" key="5">
    <source>
        <dbReference type="SAM" id="Phobius"/>
    </source>
</evidence>
<dbReference type="Pfam" id="PF07584">
    <property type="entry name" value="BatA"/>
    <property type="match status" value="1"/>
</dbReference>
<feature type="transmembrane region" description="Helical" evidence="5">
    <location>
        <begin position="52"/>
        <end position="73"/>
    </location>
</feature>
<dbReference type="SMART" id="SM00327">
    <property type="entry name" value="VWA"/>
    <property type="match status" value="1"/>
</dbReference>
<keyword evidence="1" id="KW-1003">Cell membrane</keyword>
<dbReference type="Pfam" id="PF13519">
    <property type="entry name" value="VWA_2"/>
    <property type="match status" value="1"/>
</dbReference>
<feature type="domain" description="VWFA" evidence="6">
    <location>
        <begin position="87"/>
        <end position="313"/>
    </location>
</feature>
<evidence type="ECO:0000256" key="3">
    <source>
        <dbReference type="ARBA" id="ARBA00022989"/>
    </source>
</evidence>
<dbReference type="AlphaFoldDB" id="A0A7W5P8R5"/>
<dbReference type="InterPro" id="IPR050768">
    <property type="entry name" value="UPF0353/GerABKA_families"/>
</dbReference>
<comment type="caution">
    <text evidence="7">The sequence shown here is derived from an EMBL/GenBank/DDBJ whole genome shotgun (WGS) entry which is preliminary data.</text>
</comment>
<dbReference type="InterPro" id="IPR002035">
    <property type="entry name" value="VWF_A"/>
</dbReference>
<dbReference type="Gene3D" id="3.40.50.410">
    <property type="entry name" value="von Willebrand factor, type A domain"/>
    <property type="match status" value="1"/>
</dbReference>
<proteinExistence type="predicted"/>
<evidence type="ECO:0000256" key="4">
    <source>
        <dbReference type="ARBA" id="ARBA00023136"/>
    </source>
</evidence>
<keyword evidence="3 5" id="KW-1133">Transmembrane helix</keyword>
<dbReference type="RefSeq" id="WP_183341958.1">
    <property type="nucleotide sequence ID" value="NZ_JACHZG010000002.1"/>
</dbReference>
<keyword evidence="4 5" id="KW-0472">Membrane</keyword>
<dbReference type="Proteomes" id="UP000565572">
    <property type="component" value="Unassembled WGS sequence"/>
</dbReference>
<dbReference type="SUPFAM" id="SSF53300">
    <property type="entry name" value="vWA-like"/>
    <property type="match status" value="1"/>
</dbReference>
<evidence type="ECO:0000259" key="6">
    <source>
        <dbReference type="PROSITE" id="PS50234"/>
    </source>
</evidence>
<evidence type="ECO:0000256" key="1">
    <source>
        <dbReference type="ARBA" id="ARBA00022475"/>
    </source>
</evidence>
<feature type="transmembrane region" description="Helical" evidence="5">
    <location>
        <begin position="322"/>
        <end position="344"/>
    </location>
</feature>
<dbReference type="EMBL" id="JACHZG010000002">
    <property type="protein sequence ID" value="MBB3328777.1"/>
    <property type="molecule type" value="Genomic_DNA"/>
</dbReference>
<dbReference type="PROSITE" id="PS50234">
    <property type="entry name" value="VWFA"/>
    <property type="match status" value="1"/>
</dbReference>
<feature type="transmembrane region" description="Helical" evidence="5">
    <location>
        <begin position="6"/>
        <end position="25"/>
    </location>
</feature>
<protein>
    <submittedName>
        <fullName evidence="7">Ca-activated chloride channel family protein</fullName>
    </submittedName>
</protein>
<evidence type="ECO:0000256" key="2">
    <source>
        <dbReference type="ARBA" id="ARBA00022692"/>
    </source>
</evidence>
<gene>
    <name evidence="7" type="ORF">FHX39_003762</name>
</gene>
<reference evidence="7 8" key="1">
    <citation type="submission" date="2020-08" db="EMBL/GenBank/DDBJ databases">
        <title>Sequencing the genomes of 1000 actinobacteria strains.</title>
        <authorList>
            <person name="Klenk H.-P."/>
        </authorList>
    </citation>
    <scope>NUCLEOTIDE SEQUENCE [LARGE SCALE GENOMIC DNA]</scope>
    <source>
        <strain evidence="7 8">DSM 11053</strain>
    </source>
</reference>
<dbReference type="PANTHER" id="PTHR22550:SF5">
    <property type="entry name" value="LEUCINE ZIPPER PROTEIN 4"/>
    <property type="match status" value="1"/>
</dbReference>